<comment type="function">
    <text evidence="9">Catalyzes the phosphorylation of ribose at O-5 in a reaction requiring ATP and magnesium. The resulting D-ribose-5-phosphate can then be used either for sythesis of nucleotides, histidine, and tryptophan, or as a component of the pentose phosphate pathway.</text>
</comment>
<accession>A0A4P9WJF0</accession>
<dbReference type="EMBL" id="KZ994615">
    <property type="protein sequence ID" value="RKO92492.1"/>
    <property type="molecule type" value="Genomic_DNA"/>
</dbReference>
<dbReference type="GO" id="GO:0005634">
    <property type="term" value="C:nucleus"/>
    <property type="evidence" value="ECO:0007669"/>
    <property type="project" value="UniProtKB-SubCell"/>
</dbReference>
<dbReference type="SUPFAM" id="SSF53613">
    <property type="entry name" value="Ribokinase-like"/>
    <property type="match status" value="1"/>
</dbReference>
<evidence type="ECO:0000259" key="10">
    <source>
        <dbReference type="Pfam" id="PF00294"/>
    </source>
</evidence>
<evidence type="ECO:0000256" key="1">
    <source>
        <dbReference type="ARBA" id="ARBA00022679"/>
    </source>
</evidence>
<comment type="cofactor">
    <cofactor evidence="9">
        <name>Mg(2+)</name>
        <dbReference type="ChEBI" id="CHEBI:18420"/>
    </cofactor>
    <text evidence="9">Requires a divalent cation, most likely magnesium in vivo, as an electrophilic catalyst to aid phosphoryl group transfer. It is the chelate of the metal and the nucleotide that is the actual substrate.</text>
</comment>
<sequence length="300" mass="30886">MPKVLCFGSLNIDDVFTVPHIVATGETIASTSYNTFPGGKGAEVYHAGRIGKDGEWLADLLVSHGVNTEFVIRDATEPTGRAIIQVSSKSADNAIVLFPGANARVTAADADAVLASGRFKAGDWVVLQNEVPAEAGRRMLERAKAMRLFTVLSPAPCTPTLLTTLPLSSVDILIANHGEATTLLGGTATPNAAAAAEALLERFPALLIAVVTAGSKGAFAASRDDGGVTFVPALEGVKAVDTTGAGDTFVGFFVATMAHRVALWPAMEIAVAASGIACESEGAMVAVPTLEVVKARMPAE</sequence>
<evidence type="ECO:0000256" key="2">
    <source>
        <dbReference type="ARBA" id="ARBA00022723"/>
    </source>
</evidence>
<dbReference type="InterPro" id="IPR011877">
    <property type="entry name" value="Ribokinase"/>
</dbReference>
<comment type="similarity">
    <text evidence="9">Belongs to the carbohydrate kinase PfkB family. Ribokinase subfamily.</text>
</comment>
<feature type="binding site" evidence="9">
    <location>
        <begin position="246"/>
        <end position="247"/>
    </location>
    <ligand>
        <name>ATP</name>
        <dbReference type="ChEBI" id="CHEBI:30616"/>
    </ligand>
</feature>
<evidence type="ECO:0000256" key="6">
    <source>
        <dbReference type="ARBA" id="ARBA00022842"/>
    </source>
</evidence>
<keyword evidence="9" id="KW-0539">Nucleus</keyword>
<name>A0A4P9WJF0_9FUNG</name>
<gene>
    <name evidence="11" type="ORF">BDK51DRAFT_28213</name>
</gene>
<evidence type="ECO:0000313" key="11">
    <source>
        <dbReference type="EMBL" id="RKO92492.1"/>
    </source>
</evidence>
<feature type="binding site" evidence="9">
    <location>
        <position position="176"/>
    </location>
    <ligand>
        <name>ATP</name>
        <dbReference type="ChEBI" id="CHEBI:30616"/>
    </ligand>
</feature>
<keyword evidence="3 9" id="KW-0547">Nucleotide-binding</keyword>
<protein>
    <recommendedName>
        <fullName evidence="9">Ribokinase</fullName>
        <shortName evidence="9">RK</shortName>
        <ecNumber evidence="9">2.7.1.15</ecNumber>
    </recommendedName>
</protein>
<keyword evidence="12" id="KW-1185">Reference proteome</keyword>
<dbReference type="AlphaFoldDB" id="A0A4P9WJF0"/>
<feature type="active site" description="Proton acceptor" evidence="9">
    <location>
        <position position="247"/>
    </location>
</feature>
<dbReference type="InterPro" id="IPR011611">
    <property type="entry name" value="PfkB_dom"/>
</dbReference>
<keyword evidence="8 9" id="KW-0119">Carbohydrate metabolism</keyword>
<organism evidence="11 12">
    <name type="scientific">Blyttiomyces helicus</name>
    <dbReference type="NCBI Taxonomy" id="388810"/>
    <lineage>
        <taxon>Eukaryota</taxon>
        <taxon>Fungi</taxon>
        <taxon>Fungi incertae sedis</taxon>
        <taxon>Chytridiomycota</taxon>
        <taxon>Chytridiomycota incertae sedis</taxon>
        <taxon>Chytridiomycetes</taxon>
        <taxon>Chytridiomycetes incertae sedis</taxon>
        <taxon>Blyttiomyces</taxon>
    </lineage>
</organism>
<dbReference type="Pfam" id="PF00294">
    <property type="entry name" value="PfkB"/>
    <property type="match status" value="1"/>
</dbReference>
<dbReference type="OrthoDB" id="415590at2759"/>
<evidence type="ECO:0000256" key="9">
    <source>
        <dbReference type="HAMAP-Rule" id="MF_03215"/>
    </source>
</evidence>
<feature type="binding site" evidence="9">
    <location>
        <position position="247"/>
    </location>
    <ligand>
        <name>substrate</name>
    </ligand>
</feature>
<evidence type="ECO:0000256" key="3">
    <source>
        <dbReference type="ARBA" id="ARBA00022741"/>
    </source>
</evidence>
<dbReference type="GO" id="GO:0005737">
    <property type="term" value="C:cytoplasm"/>
    <property type="evidence" value="ECO:0007669"/>
    <property type="project" value="UniProtKB-SubCell"/>
</dbReference>
<dbReference type="Gene3D" id="3.40.1190.20">
    <property type="match status" value="1"/>
</dbReference>
<feature type="binding site" evidence="9">
    <location>
        <begin position="212"/>
        <end position="217"/>
    </location>
    <ligand>
        <name>ATP</name>
        <dbReference type="ChEBI" id="CHEBI:30616"/>
    </ligand>
</feature>
<evidence type="ECO:0000256" key="4">
    <source>
        <dbReference type="ARBA" id="ARBA00022777"/>
    </source>
</evidence>
<keyword evidence="1 9" id="KW-0808">Transferase</keyword>
<evidence type="ECO:0000256" key="8">
    <source>
        <dbReference type="ARBA" id="ARBA00023277"/>
    </source>
</evidence>
<comment type="subunit">
    <text evidence="9">Homodimer.</text>
</comment>
<comment type="catalytic activity">
    <reaction evidence="9">
        <text>D-ribose + ATP = D-ribose 5-phosphate + ADP + H(+)</text>
        <dbReference type="Rhea" id="RHEA:13697"/>
        <dbReference type="ChEBI" id="CHEBI:15378"/>
        <dbReference type="ChEBI" id="CHEBI:30616"/>
        <dbReference type="ChEBI" id="CHEBI:47013"/>
        <dbReference type="ChEBI" id="CHEBI:78346"/>
        <dbReference type="ChEBI" id="CHEBI:456216"/>
        <dbReference type="EC" id="2.7.1.15"/>
    </reaction>
</comment>
<dbReference type="CDD" id="cd01174">
    <property type="entry name" value="ribokinase"/>
    <property type="match status" value="1"/>
</dbReference>
<feature type="binding site" evidence="9">
    <location>
        <position position="243"/>
    </location>
    <ligand>
        <name>K(+)</name>
        <dbReference type="ChEBI" id="CHEBI:29103"/>
    </ligand>
</feature>
<feature type="domain" description="Carbohydrate kinase PfkB" evidence="10">
    <location>
        <begin position="1"/>
        <end position="289"/>
    </location>
</feature>
<dbReference type="UniPathway" id="UPA00916">
    <property type="reaction ID" value="UER00889"/>
</dbReference>
<feature type="binding site" evidence="9">
    <location>
        <position position="280"/>
    </location>
    <ligand>
        <name>K(+)</name>
        <dbReference type="ChEBI" id="CHEBI:29103"/>
    </ligand>
</feature>
<dbReference type="EC" id="2.7.1.15" evidence="9"/>
<reference evidence="12" key="1">
    <citation type="journal article" date="2018" name="Nat. Microbiol.">
        <title>Leveraging single-cell genomics to expand the fungal tree of life.</title>
        <authorList>
            <person name="Ahrendt S.R."/>
            <person name="Quandt C.A."/>
            <person name="Ciobanu D."/>
            <person name="Clum A."/>
            <person name="Salamov A."/>
            <person name="Andreopoulos B."/>
            <person name="Cheng J.F."/>
            <person name="Woyke T."/>
            <person name="Pelin A."/>
            <person name="Henrissat B."/>
            <person name="Reynolds N.K."/>
            <person name="Benny G.L."/>
            <person name="Smith M.E."/>
            <person name="James T.Y."/>
            <person name="Grigoriev I.V."/>
        </authorList>
    </citation>
    <scope>NUCLEOTIDE SEQUENCE [LARGE SCALE GENOMIC DNA]</scope>
</reference>
<keyword evidence="9" id="KW-0963">Cytoplasm</keyword>
<dbReference type="GO" id="GO:0019303">
    <property type="term" value="P:D-ribose catabolic process"/>
    <property type="evidence" value="ECO:0007669"/>
    <property type="project" value="UniProtKB-UniRule"/>
</dbReference>
<keyword evidence="5 9" id="KW-0067">ATP-binding</keyword>
<feature type="binding site" evidence="9">
    <location>
        <position position="130"/>
    </location>
    <ligand>
        <name>substrate</name>
    </ligand>
</feature>
<keyword evidence="7 9" id="KW-0630">Potassium</keyword>
<comment type="pathway">
    <text evidence="9">Carbohydrate metabolism; D-ribose degradation; D-ribose 5-phosphate from beta-D-ribopyranose: step 2/2.</text>
</comment>
<evidence type="ECO:0000256" key="7">
    <source>
        <dbReference type="ARBA" id="ARBA00022958"/>
    </source>
</evidence>
<evidence type="ECO:0000313" key="12">
    <source>
        <dbReference type="Proteomes" id="UP000269721"/>
    </source>
</evidence>
<dbReference type="InterPro" id="IPR029056">
    <property type="entry name" value="Ribokinase-like"/>
</dbReference>
<dbReference type="HAMAP" id="MF_01987">
    <property type="entry name" value="Ribokinase"/>
    <property type="match status" value="1"/>
</dbReference>
<comment type="activity regulation">
    <text evidence="9">Activated by a monovalent cation that binds near, but not in, the active site. The most likely occupant of the site in vivo is potassium. Ion binding induces a conformational change that may alter substrate affinity.</text>
</comment>
<feature type="binding site" evidence="9">
    <location>
        <position position="282"/>
    </location>
    <ligand>
        <name>K(+)</name>
        <dbReference type="ChEBI" id="CHEBI:29103"/>
    </ligand>
</feature>
<keyword evidence="6 9" id="KW-0460">Magnesium</keyword>
<dbReference type="PRINTS" id="PR00990">
    <property type="entry name" value="RIBOKINASE"/>
</dbReference>
<dbReference type="PANTHER" id="PTHR10584:SF166">
    <property type="entry name" value="RIBOKINASE"/>
    <property type="match status" value="1"/>
</dbReference>
<keyword evidence="4 9" id="KW-0418">Kinase</keyword>
<keyword evidence="2 9" id="KW-0479">Metal-binding</keyword>
<proteinExistence type="inferred from homology"/>
<dbReference type="GO" id="GO:0004747">
    <property type="term" value="F:ribokinase activity"/>
    <property type="evidence" value="ECO:0007669"/>
    <property type="project" value="UniProtKB-UniRule"/>
</dbReference>
<feature type="binding site" evidence="9">
    <location>
        <begin position="11"/>
        <end position="13"/>
    </location>
    <ligand>
        <name>substrate</name>
    </ligand>
</feature>
<dbReference type="PANTHER" id="PTHR10584">
    <property type="entry name" value="SUGAR KINASE"/>
    <property type="match status" value="1"/>
</dbReference>
<evidence type="ECO:0000256" key="5">
    <source>
        <dbReference type="ARBA" id="ARBA00022840"/>
    </source>
</evidence>
<comment type="subcellular location">
    <subcellularLocation>
        <location evidence="9">Cytoplasm</location>
    </subcellularLocation>
    <subcellularLocation>
        <location evidence="9">Nucleus</location>
    </subcellularLocation>
</comment>
<feature type="binding site" evidence="9">
    <location>
        <position position="277"/>
    </location>
    <ligand>
        <name>K(+)</name>
        <dbReference type="ChEBI" id="CHEBI:29103"/>
    </ligand>
</feature>
<dbReference type="Proteomes" id="UP000269721">
    <property type="component" value="Unassembled WGS sequence"/>
</dbReference>
<comment type="caution">
    <text evidence="9">Lacks conserved residue(s) required for the propagation of feature annotation.</text>
</comment>
<dbReference type="InterPro" id="IPR002139">
    <property type="entry name" value="Ribo/fructo_kinase"/>
</dbReference>
<dbReference type="GO" id="GO:0005524">
    <property type="term" value="F:ATP binding"/>
    <property type="evidence" value="ECO:0007669"/>
    <property type="project" value="UniProtKB-UniRule"/>
</dbReference>
<dbReference type="GO" id="GO:0046872">
    <property type="term" value="F:metal ion binding"/>
    <property type="evidence" value="ECO:0007669"/>
    <property type="project" value="UniProtKB-KW"/>
</dbReference>
<feature type="binding site" evidence="9">
    <location>
        <position position="241"/>
    </location>
    <ligand>
        <name>K(+)</name>
        <dbReference type="ChEBI" id="CHEBI:29103"/>
    </ligand>
</feature>